<dbReference type="SUPFAM" id="SSF48452">
    <property type="entry name" value="TPR-like"/>
    <property type="match status" value="2"/>
</dbReference>
<dbReference type="Pfam" id="PF13181">
    <property type="entry name" value="TPR_8"/>
    <property type="match status" value="1"/>
</dbReference>
<evidence type="ECO:0000256" key="4">
    <source>
        <dbReference type="ARBA" id="ARBA00022803"/>
    </source>
</evidence>
<keyword evidence="2" id="KW-0963">Cytoplasm</keyword>
<dbReference type="SUPFAM" id="SSF46894">
    <property type="entry name" value="C-terminal effector domain of the bipartite response regulators"/>
    <property type="match status" value="1"/>
</dbReference>
<evidence type="ECO:0000313" key="9">
    <source>
        <dbReference type="Proteomes" id="UP000430202"/>
    </source>
</evidence>
<protein>
    <submittedName>
        <fullName evidence="8">Tetratricopeptide repeat-containing protein</fullName>
    </submittedName>
</protein>
<dbReference type="InterPro" id="IPR011990">
    <property type="entry name" value="TPR-like_helical_dom_sf"/>
</dbReference>
<evidence type="ECO:0000313" key="8">
    <source>
        <dbReference type="EMBL" id="VXA98557.1"/>
    </source>
</evidence>
<dbReference type="GO" id="GO:0003677">
    <property type="term" value="F:DNA binding"/>
    <property type="evidence" value="ECO:0007669"/>
    <property type="project" value="InterPro"/>
</dbReference>
<organism evidence="8 9">
    <name type="scientific">Maribacter litoralis</name>
    <dbReference type="NCBI Taxonomy" id="2059726"/>
    <lineage>
        <taxon>Bacteria</taxon>
        <taxon>Pseudomonadati</taxon>
        <taxon>Bacteroidota</taxon>
        <taxon>Flavobacteriia</taxon>
        <taxon>Flavobacteriales</taxon>
        <taxon>Flavobacteriaceae</taxon>
        <taxon>Maribacter</taxon>
    </lineage>
</organism>
<dbReference type="SMART" id="SM00028">
    <property type="entry name" value="TPR"/>
    <property type="match status" value="4"/>
</dbReference>
<dbReference type="InterPro" id="IPR051476">
    <property type="entry name" value="Bac_ResReg_Asp_Phosphatase"/>
</dbReference>
<dbReference type="InterPro" id="IPR036388">
    <property type="entry name" value="WH-like_DNA-bd_sf"/>
</dbReference>
<keyword evidence="7" id="KW-0812">Transmembrane</keyword>
<evidence type="ECO:0000256" key="3">
    <source>
        <dbReference type="ARBA" id="ARBA00022737"/>
    </source>
</evidence>
<dbReference type="EMBL" id="CABWLR010000001">
    <property type="protein sequence ID" value="VXA98557.1"/>
    <property type="molecule type" value="Genomic_DNA"/>
</dbReference>
<dbReference type="GO" id="GO:0006355">
    <property type="term" value="P:regulation of DNA-templated transcription"/>
    <property type="evidence" value="ECO:0007669"/>
    <property type="project" value="InterPro"/>
</dbReference>
<dbReference type="PANTHER" id="PTHR46630:SF1">
    <property type="entry name" value="TETRATRICOPEPTIDE REPEAT PROTEIN 29"/>
    <property type="match status" value="1"/>
</dbReference>
<evidence type="ECO:0000256" key="1">
    <source>
        <dbReference type="ARBA" id="ARBA00004496"/>
    </source>
</evidence>
<keyword evidence="3" id="KW-0677">Repeat</keyword>
<reference evidence="8 9" key="1">
    <citation type="submission" date="2019-10" db="EMBL/GenBank/DDBJ databases">
        <authorList>
            <person name="Karimi E."/>
        </authorList>
    </citation>
    <scope>NUCLEOTIDE SEQUENCE [LARGE SCALE GENOMIC DNA]</scope>
    <source>
        <strain evidence="8">Maribacter sp. 151</strain>
    </source>
</reference>
<keyword evidence="7" id="KW-1133">Transmembrane helix</keyword>
<comment type="subcellular location">
    <subcellularLocation>
        <location evidence="1">Cytoplasm</location>
    </subcellularLocation>
</comment>
<proteinExistence type="inferred from homology"/>
<evidence type="ECO:0000256" key="6">
    <source>
        <dbReference type="SAM" id="Coils"/>
    </source>
</evidence>
<evidence type="ECO:0000256" key="2">
    <source>
        <dbReference type="ARBA" id="ARBA00022490"/>
    </source>
</evidence>
<dbReference type="GO" id="GO:0005737">
    <property type="term" value="C:cytoplasm"/>
    <property type="evidence" value="ECO:0007669"/>
    <property type="project" value="UniProtKB-SubCell"/>
</dbReference>
<gene>
    <name evidence="8" type="ORF">MARI151_10210</name>
</gene>
<keyword evidence="4" id="KW-0802">TPR repeat</keyword>
<feature type="coiled-coil region" evidence="6">
    <location>
        <begin position="388"/>
        <end position="452"/>
    </location>
</feature>
<dbReference type="InterPro" id="IPR016032">
    <property type="entry name" value="Sig_transdc_resp-reg_C-effctor"/>
</dbReference>
<dbReference type="PANTHER" id="PTHR46630">
    <property type="entry name" value="TETRATRICOPEPTIDE REPEAT PROTEIN 29"/>
    <property type="match status" value="1"/>
</dbReference>
<keyword evidence="7" id="KW-0472">Membrane</keyword>
<evidence type="ECO:0000256" key="5">
    <source>
        <dbReference type="ARBA" id="ARBA00038253"/>
    </source>
</evidence>
<comment type="similarity">
    <text evidence="5">Belongs to the Rap family.</text>
</comment>
<feature type="transmembrane region" description="Helical" evidence="7">
    <location>
        <begin position="361"/>
        <end position="382"/>
    </location>
</feature>
<dbReference type="InterPro" id="IPR019734">
    <property type="entry name" value="TPR_rpt"/>
</dbReference>
<name>A0A653M1U4_9FLAO</name>
<dbReference type="AlphaFoldDB" id="A0A653M1U4"/>
<evidence type="ECO:0000256" key="7">
    <source>
        <dbReference type="SAM" id="Phobius"/>
    </source>
</evidence>
<accession>A0A653M1U4</accession>
<dbReference type="Gene3D" id="1.10.10.10">
    <property type="entry name" value="Winged helix-like DNA-binding domain superfamily/Winged helix DNA-binding domain"/>
    <property type="match status" value="1"/>
</dbReference>
<keyword evidence="6" id="KW-0175">Coiled coil</keyword>
<dbReference type="Gene3D" id="1.25.40.10">
    <property type="entry name" value="Tetratricopeptide repeat domain"/>
    <property type="match status" value="2"/>
</dbReference>
<keyword evidence="9" id="KW-1185">Reference proteome</keyword>
<sequence>MKHLFSSLYSNIISFVIGTFWLFSSVVLAQGANDINESGKNFFLDSKGKKYENSGELIKELRKRHETLLQKGDTLQGIDVLMQLADVYGHRAEYANSYDVFWQSLFLADRVKNDSLDALIAWRLGRFYSFYKREKESLKYLNKALNIKKNMVKKGNADPAYLVLNYFAFVSTYREFDMPKLASKYLDSCLIYYKDVKNQLPMPQLNFEKAFILSKTGHNEEALELFKNLEPYFLENRPSYMVLFYTYWGDVLQNIGDLNNSVKYYEKAINASEKYKRHIDFTPLIYERLTEHYVKQGNYQKAYENLKIAKNLDALFFDGRSSKNKSMLEIRDEFRIEKQRQLDLIQQQRFEKLKQEEKISMLQRVILLGTIVFILILAFFFFRHLRNKHKLEKQLIRRNKELEIQKANELLELKNKELAASVLQLVEKDEFLKDLKEKLKSNKDNLQQSEINKLLRTISVNNNNNWEEFRLRFTAVNEKFYKKLTKKYPNLTQSDHKVCALIKLNFSSKDMARLLGISVESVHTTRYRLRKKLKLERKENLEDFIAQL</sequence>
<dbReference type="RefSeq" id="WP_159301589.1">
    <property type="nucleotide sequence ID" value="NZ_LR733271.1"/>
</dbReference>
<dbReference type="Proteomes" id="UP000430202">
    <property type="component" value="Unassembled WGS sequence"/>
</dbReference>